<sequence>MRSMKMRSLIFAVAFASFLADALVAPRVRTGRIHQPLHHRSRWVLQSTEGDDNERSLFGDPDVPEISGVQLRERQERMAAEEAKRMEGMTDEEYMAGLAPRLGIMAVLTLLIANDFLHLGLPSPF</sequence>
<evidence type="ECO:0000313" key="2">
    <source>
        <dbReference type="EMBL" id="CAD9412756.1"/>
    </source>
</evidence>
<gene>
    <name evidence="2" type="ORF">FPAR1323_LOCUS7877</name>
</gene>
<protein>
    <submittedName>
        <fullName evidence="2">Uncharacterized protein</fullName>
    </submittedName>
</protein>
<keyword evidence="1" id="KW-0732">Signal</keyword>
<name>A0A7S2C170_9STRA</name>
<reference evidence="2" key="1">
    <citation type="submission" date="2021-01" db="EMBL/GenBank/DDBJ databases">
        <authorList>
            <person name="Corre E."/>
            <person name="Pelletier E."/>
            <person name="Niang G."/>
            <person name="Scheremetjew M."/>
            <person name="Finn R."/>
            <person name="Kale V."/>
            <person name="Holt S."/>
            <person name="Cochrane G."/>
            <person name="Meng A."/>
            <person name="Brown T."/>
            <person name="Cohen L."/>
        </authorList>
    </citation>
    <scope>NUCLEOTIDE SEQUENCE</scope>
    <source>
        <strain evidence="2">RCC1693</strain>
    </source>
</reference>
<dbReference type="EMBL" id="HBGT01014704">
    <property type="protein sequence ID" value="CAD9412756.1"/>
    <property type="molecule type" value="Transcribed_RNA"/>
</dbReference>
<proteinExistence type="predicted"/>
<feature type="chain" id="PRO_5031135675" evidence="1">
    <location>
        <begin position="23"/>
        <end position="125"/>
    </location>
</feature>
<feature type="signal peptide" evidence="1">
    <location>
        <begin position="1"/>
        <end position="22"/>
    </location>
</feature>
<organism evidence="2">
    <name type="scientific">Florenciella parvula</name>
    <dbReference type="NCBI Taxonomy" id="236787"/>
    <lineage>
        <taxon>Eukaryota</taxon>
        <taxon>Sar</taxon>
        <taxon>Stramenopiles</taxon>
        <taxon>Ochrophyta</taxon>
        <taxon>Dictyochophyceae</taxon>
        <taxon>Florenciellales</taxon>
        <taxon>Florenciella</taxon>
    </lineage>
</organism>
<dbReference type="AlphaFoldDB" id="A0A7S2C170"/>
<evidence type="ECO:0000256" key="1">
    <source>
        <dbReference type="SAM" id="SignalP"/>
    </source>
</evidence>
<accession>A0A7S2C170</accession>